<dbReference type="CDD" id="cd07743">
    <property type="entry name" value="metallo-hydrolase-like_MBL-fold"/>
    <property type="match status" value="1"/>
</dbReference>
<dbReference type="AlphaFoldDB" id="A0A0B3VI06"/>
<dbReference type="InterPro" id="IPR050855">
    <property type="entry name" value="NDM-1-like"/>
</dbReference>
<accession>A0A0B3VI06</accession>
<dbReference type="PANTHER" id="PTHR42951:SF14">
    <property type="entry name" value="METALLO-BETA-LACTAMASE SUPERFAMILY PROTEIN"/>
    <property type="match status" value="1"/>
</dbReference>
<dbReference type="OrthoDB" id="11380at2"/>
<protein>
    <submittedName>
        <fullName evidence="2">Metallo-beta-lactamase</fullName>
    </submittedName>
</protein>
<dbReference type="Proteomes" id="UP000031189">
    <property type="component" value="Unassembled WGS sequence"/>
</dbReference>
<dbReference type="PANTHER" id="PTHR42951">
    <property type="entry name" value="METALLO-BETA-LACTAMASE DOMAIN-CONTAINING"/>
    <property type="match status" value="1"/>
</dbReference>
<dbReference type="InterPro" id="IPR036866">
    <property type="entry name" value="RibonucZ/Hydroxyglut_hydro"/>
</dbReference>
<gene>
    <name evidence="2" type="ORF">QX51_13450</name>
</gene>
<dbReference type="EMBL" id="JWHR01000112">
    <property type="protein sequence ID" value="KHS56446.1"/>
    <property type="molecule type" value="Genomic_DNA"/>
</dbReference>
<name>A0A0B3VI06_9FIRM</name>
<evidence type="ECO:0000313" key="2">
    <source>
        <dbReference type="EMBL" id="KHS56446.1"/>
    </source>
</evidence>
<keyword evidence="3" id="KW-1185">Reference proteome</keyword>
<comment type="caution">
    <text evidence="2">The sequence shown here is derived from an EMBL/GenBank/DDBJ whole genome shotgun (WGS) entry which is preliminary data.</text>
</comment>
<proteinExistence type="predicted"/>
<dbReference type="SUPFAM" id="SSF56281">
    <property type="entry name" value="Metallo-hydrolase/oxidoreductase"/>
    <property type="match status" value="1"/>
</dbReference>
<reference evidence="2 3" key="1">
    <citation type="submission" date="2014-12" db="EMBL/GenBank/DDBJ databases">
        <title>Draft genome sequence of Terrisporobacter sp. 08-306576, isolated from the blood culture of a bacteremia patient.</title>
        <authorList>
            <person name="Lund L.C."/>
            <person name="Sydenham T.V."/>
            <person name="Hogh S.V."/>
            <person name="Skov M.N."/>
            <person name="Kemp M."/>
            <person name="Justesen U.S."/>
        </authorList>
    </citation>
    <scope>NUCLEOTIDE SEQUENCE [LARGE SCALE GENOMIC DNA]</scope>
    <source>
        <strain evidence="2 3">08-306576</strain>
    </source>
</reference>
<evidence type="ECO:0000313" key="3">
    <source>
        <dbReference type="Proteomes" id="UP000031189"/>
    </source>
</evidence>
<dbReference type="STRING" id="1577792.QX51_13450"/>
<feature type="domain" description="Metallo-beta-lactamase" evidence="1">
    <location>
        <begin position="16"/>
        <end position="209"/>
    </location>
</feature>
<dbReference type="RefSeq" id="WP_039680414.1">
    <property type="nucleotide sequence ID" value="NZ_JAWGXO010000009.1"/>
</dbReference>
<dbReference type="InterPro" id="IPR001279">
    <property type="entry name" value="Metallo-B-lactamas"/>
</dbReference>
<dbReference type="Gene3D" id="3.60.15.10">
    <property type="entry name" value="Ribonuclease Z/Hydroxyacylglutathione hydrolase-like"/>
    <property type="match status" value="1"/>
</dbReference>
<dbReference type="Pfam" id="PF00753">
    <property type="entry name" value="Lactamase_B"/>
    <property type="match status" value="1"/>
</dbReference>
<organism evidence="2 3">
    <name type="scientific">Terrisporobacter othiniensis</name>
    <dbReference type="NCBI Taxonomy" id="1577792"/>
    <lineage>
        <taxon>Bacteria</taxon>
        <taxon>Bacillati</taxon>
        <taxon>Bacillota</taxon>
        <taxon>Clostridia</taxon>
        <taxon>Peptostreptococcales</taxon>
        <taxon>Peptostreptococcaceae</taxon>
        <taxon>Terrisporobacter</taxon>
    </lineage>
</organism>
<dbReference type="SMART" id="SM00849">
    <property type="entry name" value="Lactamase_B"/>
    <property type="match status" value="1"/>
</dbReference>
<evidence type="ECO:0000259" key="1">
    <source>
        <dbReference type="SMART" id="SM00849"/>
    </source>
</evidence>
<sequence length="303" mass="34701">MKLINIKGDTYYIKGGTNTGVIRLDNNNCLIIDPGRYGIKQRKMIELLKENNMVIKYIINTHEHGDHYEGSSNLKKLNNNIQILSSSEAKIFIDNPNKFADYTVGGKANKFLKFKESSEESHATKVDDIIEEGKIVLNNRKFEIIKLSGHTEGSIGILTDDKILFVGDLFVGSQMLKKFDLLLLYDVKEYLNSVNKIKDIDFEYMVLGHDKEIYSKIDSQGIINNHISAVNNYVNQVKDLLKSPITIDNILKNIIINNNLSCNYTEYHYFRSSIVSIISYLCDLNQIDYSIELGEVLYYSKKE</sequence>